<gene>
    <name evidence="3" type="ORF">NEOLEDRAFT_1132497</name>
</gene>
<accession>A0A165T1V9</accession>
<dbReference type="InParanoid" id="A0A165T1V9"/>
<protein>
    <recommendedName>
        <fullName evidence="2">Alpha/beta hydrolase fold-3 domain-containing protein</fullName>
    </recommendedName>
</protein>
<dbReference type="GO" id="GO:0016787">
    <property type="term" value="F:hydrolase activity"/>
    <property type="evidence" value="ECO:0007669"/>
    <property type="project" value="UniProtKB-KW"/>
</dbReference>
<proteinExistence type="predicted"/>
<evidence type="ECO:0000259" key="2">
    <source>
        <dbReference type="Pfam" id="PF07859"/>
    </source>
</evidence>
<dbReference type="STRING" id="1314782.A0A165T1V9"/>
<reference evidence="3 4" key="1">
    <citation type="journal article" date="2016" name="Mol. Biol. Evol.">
        <title>Comparative Genomics of Early-Diverging Mushroom-Forming Fungi Provides Insights into the Origins of Lignocellulose Decay Capabilities.</title>
        <authorList>
            <person name="Nagy L.G."/>
            <person name="Riley R."/>
            <person name="Tritt A."/>
            <person name="Adam C."/>
            <person name="Daum C."/>
            <person name="Floudas D."/>
            <person name="Sun H."/>
            <person name="Yadav J.S."/>
            <person name="Pangilinan J."/>
            <person name="Larsson K.H."/>
            <person name="Matsuura K."/>
            <person name="Barry K."/>
            <person name="Labutti K."/>
            <person name="Kuo R."/>
            <person name="Ohm R.A."/>
            <person name="Bhattacharya S.S."/>
            <person name="Shirouzu T."/>
            <person name="Yoshinaga Y."/>
            <person name="Martin F.M."/>
            <person name="Grigoriev I.V."/>
            <person name="Hibbett D.S."/>
        </authorList>
    </citation>
    <scope>NUCLEOTIDE SEQUENCE [LARGE SCALE GENOMIC DNA]</scope>
    <source>
        <strain evidence="3 4">HHB14362 ss-1</strain>
    </source>
</reference>
<dbReference type="AlphaFoldDB" id="A0A165T1V9"/>
<dbReference type="OrthoDB" id="408631at2759"/>
<evidence type="ECO:0000313" key="3">
    <source>
        <dbReference type="EMBL" id="KZT26011.1"/>
    </source>
</evidence>
<dbReference type="Pfam" id="PF07859">
    <property type="entry name" value="Abhydrolase_3"/>
    <property type="match status" value="1"/>
</dbReference>
<dbReference type="Proteomes" id="UP000076761">
    <property type="component" value="Unassembled WGS sequence"/>
</dbReference>
<keyword evidence="4" id="KW-1185">Reference proteome</keyword>
<evidence type="ECO:0000313" key="4">
    <source>
        <dbReference type="Proteomes" id="UP000076761"/>
    </source>
</evidence>
<dbReference type="InterPro" id="IPR013094">
    <property type="entry name" value="AB_hydrolase_3"/>
</dbReference>
<evidence type="ECO:0000256" key="1">
    <source>
        <dbReference type="ARBA" id="ARBA00022801"/>
    </source>
</evidence>
<keyword evidence="1" id="KW-0378">Hydrolase</keyword>
<name>A0A165T1V9_9AGAM</name>
<dbReference type="PANTHER" id="PTHR48081">
    <property type="entry name" value="AB HYDROLASE SUPERFAMILY PROTEIN C4A8.06C"/>
    <property type="match status" value="1"/>
</dbReference>
<dbReference type="InterPro" id="IPR050300">
    <property type="entry name" value="GDXG_lipolytic_enzyme"/>
</dbReference>
<feature type="domain" description="Alpha/beta hydrolase fold-3" evidence="2">
    <location>
        <begin position="93"/>
        <end position="307"/>
    </location>
</feature>
<sequence length="335" mass="37673">MSQYEHLSTPDPEFSARWKPRPPLVLNLAEISKMRQGFKAFAIAPYLKYWKERLPAESLYQVQNFDIPVEGGAIKARYLKPAVQDDRTIFPLLIWLHSGGWMNGDIDMDDFWLRNVCVDLQISVLNVDYRLIPEYHWSTALHDSYTAVKWAVDHADILGASISKGFILAGASSGATTAAAIVHRAKEDPFFDNRKITGHALQIPLLIHLDAYPKEWKSELLSMEQNKDAPAVNKDGIRGLCDLTQASPTDLDFSVLLAPHEGVPPLYIQVCGLDPLRDEGFLYEKLLREKGIKTKVDSCAGVPHNFQLSMPDIGAGVKFDKDFREGVRWLLANSK</sequence>
<organism evidence="3 4">
    <name type="scientific">Neolentinus lepideus HHB14362 ss-1</name>
    <dbReference type="NCBI Taxonomy" id="1314782"/>
    <lineage>
        <taxon>Eukaryota</taxon>
        <taxon>Fungi</taxon>
        <taxon>Dikarya</taxon>
        <taxon>Basidiomycota</taxon>
        <taxon>Agaricomycotina</taxon>
        <taxon>Agaricomycetes</taxon>
        <taxon>Gloeophyllales</taxon>
        <taxon>Gloeophyllaceae</taxon>
        <taxon>Neolentinus</taxon>
    </lineage>
</organism>
<dbReference type="InterPro" id="IPR029058">
    <property type="entry name" value="AB_hydrolase_fold"/>
</dbReference>
<dbReference type="EMBL" id="KV425568">
    <property type="protein sequence ID" value="KZT26011.1"/>
    <property type="molecule type" value="Genomic_DNA"/>
</dbReference>
<dbReference type="SUPFAM" id="SSF53474">
    <property type="entry name" value="alpha/beta-Hydrolases"/>
    <property type="match status" value="1"/>
</dbReference>
<dbReference type="PANTHER" id="PTHR48081:SF8">
    <property type="entry name" value="ALPHA_BETA HYDROLASE FOLD-3 DOMAIN-CONTAINING PROTEIN-RELATED"/>
    <property type="match status" value="1"/>
</dbReference>
<dbReference type="Gene3D" id="3.40.50.1820">
    <property type="entry name" value="alpha/beta hydrolase"/>
    <property type="match status" value="1"/>
</dbReference>